<dbReference type="KEGG" id="byl:A4V09_21630"/>
<dbReference type="OrthoDB" id="2060972at2"/>
<dbReference type="AlphaFoldDB" id="A0A1C7IEN0"/>
<dbReference type="Proteomes" id="UP000092574">
    <property type="component" value="Chromosome"/>
</dbReference>
<dbReference type="EMBL" id="CP015405">
    <property type="protein sequence ID" value="ANU78111.1"/>
    <property type="molecule type" value="Genomic_DNA"/>
</dbReference>
<protein>
    <submittedName>
        <fullName evidence="1">Uncharacterized protein</fullName>
    </submittedName>
</protein>
<proteinExistence type="predicted"/>
<name>A0A1C7IEN0_9FIRM</name>
<accession>A0A1C7IEN0</accession>
<dbReference type="RefSeq" id="WP_065544202.1">
    <property type="nucleotide sequence ID" value="NZ_CP015405.2"/>
</dbReference>
<evidence type="ECO:0000313" key="1">
    <source>
        <dbReference type="EMBL" id="ANU78111.1"/>
    </source>
</evidence>
<evidence type="ECO:0000313" key="2">
    <source>
        <dbReference type="Proteomes" id="UP000092574"/>
    </source>
</evidence>
<organism evidence="1 2">
    <name type="scientific">Blautia pseudococcoides</name>
    <dbReference type="NCBI Taxonomy" id="1796616"/>
    <lineage>
        <taxon>Bacteria</taxon>
        <taxon>Bacillati</taxon>
        <taxon>Bacillota</taxon>
        <taxon>Clostridia</taxon>
        <taxon>Lachnospirales</taxon>
        <taxon>Lachnospiraceae</taxon>
        <taxon>Blautia</taxon>
    </lineage>
</organism>
<sequence>MKMKSFKSKILLAGVIFMLAGAAVGLVGFGMTGFEPNNLLKWSENRWYQTIHYERGNFHIGIKLRDGFYITNFGSF</sequence>
<keyword evidence="2" id="KW-1185">Reference proteome</keyword>
<reference evidence="1" key="1">
    <citation type="submission" date="2017-04" db="EMBL/GenBank/DDBJ databases">
        <title>Complete Genome Sequences of Twelve Strains of a Stable Defined Moderately Diverse Mouse Microbiota 2 (sDMDMm2).</title>
        <authorList>
            <person name="Uchimura Y."/>
            <person name="Wyss M."/>
            <person name="Brugiroux S."/>
            <person name="Limenitakis J.P."/>
            <person name="Stecher B."/>
            <person name="McCoy K.D."/>
            <person name="Macpherson A.J."/>
        </authorList>
    </citation>
    <scope>NUCLEOTIDE SEQUENCE</scope>
    <source>
        <strain evidence="1">YL58</strain>
    </source>
</reference>
<dbReference type="STRING" id="1796616.A4V09_21630"/>
<gene>
    <name evidence="1" type="ORF">A4V09_21630</name>
</gene>